<dbReference type="InterPro" id="IPR001254">
    <property type="entry name" value="Trypsin_dom"/>
</dbReference>
<proteinExistence type="evidence at transcript level"/>
<keyword evidence="2" id="KW-0732">Signal</keyword>
<organism evidence="4">
    <name type="scientific">Melanoplus sanguinipes</name>
    <name type="common">Migratory grasshopper</name>
    <dbReference type="NCBI Taxonomy" id="65742"/>
    <lineage>
        <taxon>Eukaryota</taxon>
        <taxon>Metazoa</taxon>
        <taxon>Ecdysozoa</taxon>
        <taxon>Arthropoda</taxon>
        <taxon>Hexapoda</taxon>
        <taxon>Insecta</taxon>
        <taxon>Pterygota</taxon>
        <taxon>Neoptera</taxon>
        <taxon>Polyneoptera</taxon>
        <taxon>Orthoptera</taxon>
        <taxon>Caelifera</taxon>
        <taxon>Acrididea</taxon>
        <taxon>Acridomorpha</taxon>
        <taxon>Acridoidea</taxon>
        <taxon>Acrididae</taxon>
        <taxon>Melanoplinae</taxon>
        <taxon>Melanoplini</taxon>
        <taxon>Melanoplus</taxon>
    </lineage>
</organism>
<reference evidence="4" key="2">
    <citation type="submission" date="2015-12" db="EMBL/GenBank/DDBJ databases">
        <authorList>
            <person name="Shamseldin A."/>
            <person name="Moawad H."/>
            <person name="Abd El-Rahim W.M."/>
            <person name="Sadowsky M.J."/>
        </authorList>
    </citation>
    <scope>NUCLEOTIDE SEQUENCE</scope>
</reference>
<dbReference type="PRINTS" id="PR00722">
    <property type="entry name" value="CHYMOTRYPSIN"/>
</dbReference>
<name>A0A0U4ARP0_MELSA</name>
<evidence type="ECO:0000313" key="4">
    <source>
        <dbReference type="EMBL" id="ALX00068.1"/>
    </source>
</evidence>
<protein>
    <submittedName>
        <fullName evidence="4">Late trypsin</fullName>
    </submittedName>
</protein>
<dbReference type="PROSITE" id="PS00134">
    <property type="entry name" value="TRYPSIN_HIS"/>
    <property type="match status" value="1"/>
</dbReference>
<dbReference type="InterPro" id="IPR043504">
    <property type="entry name" value="Peptidase_S1_PA_chymotrypsin"/>
</dbReference>
<feature type="domain" description="Peptidase S1" evidence="3">
    <location>
        <begin position="38"/>
        <end position="166"/>
    </location>
</feature>
<evidence type="ECO:0000259" key="3">
    <source>
        <dbReference type="PROSITE" id="PS50240"/>
    </source>
</evidence>
<evidence type="ECO:0000256" key="2">
    <source>
        <dbReference type="SAM" id="SignalP"/>
    </source>
</evidence>
<dbReference type="AlphaFoldDB" id="A0A0U4ARP0"/>
<dbReference type="PANTHER" id="PTHR24252:SF7">
    <property type="entry name" value="HYALIN"/>
    <property type="match status" value="1"/>
</dbReference>
<dbReference type="InterPro" id="IPR018114">
    <property type="entry name" value="TRYPSIN_HIS"/>
</dbReference>
<dbReference type="PROSITE" id="PS50240">
    <property type="entry name" value="TRYPSIN_DOM"/>
    <property type="match status" value="1"/>
</dbReference>
<dbReference type="InterPro" id="IPR009003">
    <property type="entry name" value="Peptidase_S1_PA"/>
</dbReference>
<reference evidence="4" key="1">
    <citation type="journal article" date="2015" name="BMC Genomics">
        <title>Combining RNA-seq and proteomic profiling to identify seminal fluid proteins in the migratory grasshopper Melanoplus sanguinipes (F).</title>
        <authorList>
            <person name="Bonilla M.L."/>
            <person name="Todd C."/>
            <person name="Erlandson M."/>
            <person name="Andres J."/>
        </authorList>
    </citation>
    <scope>NUCLEOTIDE SEQUENCE</scope>
</reference>
<keyword evidence="1" id="KW-1015">Disulfide bond</keyword>
<feature type="chain" id="PRO_5006846964" evidence="2">
    <location>
        <begin position="19"/>
        <end position="255"/>
    </location>
</feature>
<accession>A0A0U4ARP0</accession>
<sequence>MATRVLYILASALCVVMARASIAKQGGHKSHTAQEGRIIGGKPATLGQFPHMAAVDDFREFVCGGSLISKRSILTAAHCVEFDGPYRIHLGTIKRETMGPTGWVTITHYAKVHPEFHSPGWLNNDIAIIFLMDEAPVTEYIKPVALPSFDEIGDTFLERNTILSGWEGRVTKEVLPNIFNGLKRLLFPMKCARCSTNLGKLLIVRCVSTTSNLDHAMVTVAAHLLSRLQQVTSRLASSAMDPRIVNSIYHGSTPE</sequence>
<dbReference type="GO" id="GO:0004252">
    <property type="term" value="F:serine-type endopeptidase activity"/>
    <property type="evidence" value="ECO:0007669"/>
    <property type="project" value="InterPro"/>
</dbReference>
<dbReference type="Gene3D" id="2.40.10.10">
    <property type="entry name" value="Trypsin-like serine proteases"/>
    <property type="match status" value="2"/>
</dbReference>
<feature type="signal peptide" evidence="2">
    <location>
        <begin position="1"/>
        <end position="18"/>
    </location>
</feature>
<dbReference type="SMART" id="SM00020">
    <property type="entry name" value="Tryp_SPc"/>
    <property type="match status" value="1"/>
</dbReference>
<dbReference type="SUPFAM" id="SSF50494">
    <property type="entry name" value="Trypsin-like serine proteases"/>
    <property type="match status" value="1"/>
</dbReference>
<dbReference type="Pfam" id="PF00089">
    <property type="entry name" value="Trypsin"/>
    <property type="match status" value="1"/>
</dbReference>
<dbReference type="PANTHER" id="PTHR24252">
    <property type="entry name" value="ACROSIN-RELATED"/>
    <property type="match status" value="1"/>
</dbReference>
<dbReference type="InterPro" id="IPR001314">
    <property type="entry name" value="Peptidase_S1A"/>
</dbReference>
<dbReference type="FunFam" id="2.40.10.10:FF:000068">
    <property type="entry name" value="transmembrane protease serine 2"/>
    <property type="match status" value="1"/>
</dbReference>
<evidence type="ECO:0000256" key="1">
    <source>
        <dbReference type="ARBA" id="ARBA00023157"/>
    </source>
</evidence>
<dbReference type="EMBL" id="KU218688">
    <property type="protein sequence ID" value="ALX00068.1"/>
    <property type="molecule type" value="mRNA"/>
</dbReference>
<dbReference type="GO" id="GO:0006508">
    <property type="term" value="P:proteolysis"/>
    <property type="evidence" value="ECO:0007669"/>
    <property type="project" value="InterPro"/>
</dbReference>